<proteinExistence type="predicted"/>
<keyword evidence="2" id="KW-1185">Reference proteome</keyword>
<name>A0ABX1M5M0_9CYAN</name>
<dbReference type="Proteomes" id="UP000762253">
    <property type="component" value="Unassembled WGS sequence"/>
</dbReference>
<organism evidence="1 2">
    <name type="scientific">Brasilonema octagenarum UFV-OR1</name>
    <dbReference type="NCBI Taxonomy" id="417115"/>
    <lineage>
        <taxon>Bacteria</taxon>
        <taxon>Bacillati</taxon>
        <taxon>Cyanobacteriota</taxon>
        <taxon>Cyanophyceae</taxon>
        <taxon>Nostocales</taxon>
        <taxon>Scytonemataceae</taxon>
        <taxon>Brasilonema</taxon>
        <taxon>Octagenarum group</taxon>
    </lineage>
</organism>
<evidence type="ECO:0000313" key="2">
    <source>
        <dbReference type="Proteomes" id="UP000762253"/>
    </source>
</evidence>
<accession>A0ABX1M5M0</accession>
<evidence type="ECO:0000313" key="1">
    <source>
        <dbReference type="EMBL" id="NMF62836.1"/>
    </source>
</evidence>
<dbReference type="EMBL" id="QMEC01000024">
    <property type="protein sequence ID" value="NMF62836.1"/>
    <property type="molecule type" value="Genomic_DNA"/>
</dbReference>
<protein>
    <submittedName>
        <fullName evidence="1">Uncharacterized protein</fullName>
    </submittedName>
</protein>
<reference evidence="1 2" key="1">
    <citation type="submission" date="2018-06" db="EMBL/GenBank/DDBJ databases">
        <title>Comparative genomics of Brasilonema spp. strains.</title>
        <authorList>
            <person name="Alvarenga D.O."/>
            <person name="Fiore M.F."/>
            <person name="Varani A.M."/>
        </authorList>
    </citation>
    <scope>NUCLEOTIDE SEQUENCE [LARGE SCALE GENOMIC DNA]</scope>
    <source>
        <strain evidence="1 2">UFV-OR1</strain>
    </source>
</reference>
<sequence>MKIWLSPTPLLFSRQKDFSLHPYTLIPIFKRVFASRSQKNTLNLDNQANLLGSPEDFLEDIPIAGSG</sequence>
<comment type="caution">
    <text evidence="1">The sequence shown here is derived from an EMBL/GenBank/DDBJ whole genome shotgun (WGS) entry which is preliminary data.</text>
</comment>
<gene>
    <name evidence="1" type="ORF">DP115_08620</name>
</gene>